<evidence type="ECO:0000256" key="2">
    <source>
        <dbReference type="SAM" id="SignalP"/>
    </source>
</evidence>
<proteinExistence type="predicted"/>
<sequence>MAAAILVAGATGLVGRAVLAALLTADTTPSRGHAATPATAAGTSPPLSEDPQGTAATIHVLHARDRRPPALAHPRLQLHAVDFSDLPALPAVDHVYITLGTTMAAAGSQSAFRKVDYDAVMATARAARAAGASRCGVVTAMGANAHSRIFYNRVKGEVERDLQALGFATLVIARPSLMIGERQALQQTARPAESLSIQLFKWLDPLIPDNYRARPGADVGRALVHAVQSGPPGLQVLSGRALQQP</sequence>
<dbReference type="EMBL" id="NOIG01000004">
    <property type="protein sequence ID" value="OYD51559.1"/>
    <property type="molecule type" value="Genomic_DNA"/>
</dbReference>
<feature type="compositionally biased region" description="Low complexity" evidence="1">
    <location>
        <begin position="29"/>
        <end position="46"/>
    </location>
</feature>
<comment type="caution">
    <text evidence="3">The sequence shown here is derived from an EMBL/GenBank/DDBJ whole genome shotgun (WGS) entry which is preliminary data.</text>
</comment>
<dbReference type="SUPFAM" id="SSF51735">
    <property type="entry name" value="NAD(P)-binding Rossmann-fold domains"/>
    <property type="match status" value="1"/>
</dbReference>
<dbReference type="Proteomes" id="UP000215441">
    <property type="component" value="Unassembled WGS sequence"/>
</dbReference>
<organism evidence="3 4">
    <name type="scientific">Acidovorax kalamii</name>
    <dbReference type="NCBI Taxonomy" id="2004485"/>
    <lineage>
        <taxon>Bacteria</taxon>
        <taxon>Pseudomonadati</taxon>
        <taxon>Pseudomonadota</taxon>
        <taxon>Betaproteobacteria</taxon>
        <taxon>Burkholderiales</taxon>
        <taxon>Comamonadaceae</taxon>
        <taxon>Acidovorax</taxon>
    </lineage>
</organism>
<dbReference type="Pfam" id="PF08732">
    <property type="entry name" value="HIM1"/>
    <property type="match status" value="1"/>
</dbReference>
<dbReference type="OrthoDB" id="9798632at2"/>
<gene>
    <name evidence="3" type="ORF">CBY09_07085</name>
</gene>
<dbReference type="Gene3D" id="3.40.50.720">
    <property type="entry name" value="NAD(P)-binding Rossmann-like Domain"/>
    <property type="match status" value="1"/>
</dbReference>
<feature type="chain" id="PRO_5013234921" evidence="2">
    <location>
        <begin position="21"/>
        <end position="245"/>
    </location>
</feature>
<dbReference type="AlphaFoldDB" id="A0A235ERA0"/>
<feature type="region of interest" description="Disordered" evidence="1">
    <location>
        <begin position="29"/>
        <end position="52"/>
    </location>
</feature>
<keyword evidence="2" id="KW-0732">Signal</keyword>
<dbReference type="PANTHER" id="PTHR14097">
    <property type="entry name" value="OXIDOREDUCTASE HTATIP2"/>
    <property type="match status" value="1"/>
</dbReference>
<evidence type="ECO:0000313" key="3">
    <source>
        <dbReference type="EMBL" id="OYD51559.1"/>
    </source>
</evidence>
<reference evidence="3 4" key="1">
    <citation type="submission" date="2017-07" db="EMBL/GenBank/DDBJ databases">
        <title>Acidovorax KNDSW TSA 6 genome sequence and assembly.</title>
        <authorList>
            <person name="Mayilraj S."/>
        </authorList>
    </citation>
    <scope>NUCLEOTIDE SEQUENCE [LARGE SCALE GENOMIC DNA]</scope>
    <source>
        <strain evidence="3 4">KNDSW-TSA6</strain>
    </source>
</reference>
<dbReference type="InterPro" id="IPR036291">
    <property type="entry name" value="NAD(P)-bd_dom_sf"/>
</dbReference>
<keyword evidence="4" id="KW-1185">Reference proteome</keyword>
<name>A0A235ERA0_9BURK</name>
<evidence type="ECO:0000256" key="1">
    <source>
        <dbReference type="SAM" id="MobiDB-lite"/>
    </source>
</evidence>
<feature type="signal peptide" evidence="2">
    <location>
        <begin position="1"/>
        <end position="20"/>
    </location>
</feature>
<protein>
    <submittedName>
        <fullName evidence="3">Nucleoside-diphosphate sugar epimerase</fullName>
    </submittedName>
</protein>
<dbReference type="PANTHER" id="PTHR14097:SF7">
    <property type="entry name" value="OXIDOREDUCTASE HTATIP2"/>
    <property type="match status" value="1"/>
</dbReference>
<evidence type="ECO:0000313" key="4">
    <source>
        <dbReference type="Proteomes" id="UP000215441"/>
    </source>
</evidence>
<dbReference type="InterPro" id="IPR014843">
    <property type="entry name" value="Him1/Fmp52"/>
</dbReference>
<accession>A0A235ERA0</accession>